<dbReference type="GO" id="GO:0005794">
    <property type="term" value="C:Golgi apparatus"/>
    <property type="evidence" value="ECO:0007669"/>
    <property type="project" value="TreeGrafter"/>
</dbReference>
<dbReference type="PANTHER" id="PTHR13377">
    <property type="entry name" value="PLACENTAL PROTEIN 6"/>
    <property type="match status" value="1"/>
</dbReference>
<sequence length="290" mass="33068">DIIIPSIQLVPNQSIFNPWTFLSEPFVETNILKYFISIIILYFGITYLERHWNLNNENKIFSETVYFITIISIITNFITVLIKFIIALSTSSSSTTDLSLPVEHGIFSISMSFIVVLKQLSPEHNIKLLKTISIRIRQLPFLILSLTFLLSLIRLSITPIVPIFTNFYITWVYLRYYQLNNIADLLPSTTTTNSTSNSNSLVRGDASDTFAFIQFFPSQLQSYLKPLCRLTYHSSVFLGLFKPFNDDDIESGNLRTIKRLNTINSGGSMTGEIADRRRQVALKVLGDRVG</sequence>
<gene>
    <name evidence="6" type="ORF">CANARDRAFT_182069</name>
</gene>
<keyword evidence="2 5" id="KW-0812">Transmembrane</keyword>
<evidence type="ECO:0000256" key="5">
    <source>
        <dbReference type="SAM" id="Phobius"/>
    </source>
</evidence>
<evidence type="ECO:0000313" key="6">
    <source>
        <dbReference type="EMBL" id="ODV84013.1"/>
    </source>
</evidence>
<evidence type="ECO:0008006" key="8">
    <source>
        <dbReference type="Google" id="ProtNLM"/>
    </source>
</evidence>
<evidence type="ECO:0000256" key="4">
    <source>
        <dbReference type="ARBA" id="ARBA00023136"/>
    </source>
</evidence>
<feature type="transmembrane region" description="Helical" evidence="5">
    <location>
        <begin position="31"/>
        <end position="48"/>
    </location>
</feature>
<name>A0A1E4SX00_9ASCO</name>
<keyword evidence="7" id="KW-1185">Reference proteome</keyword>
<keyword evidence="4 5" id="KW-0472">Membrane</keyword>
<comment type="subcellular location">
    <subcellularLocation>
        <location evidence="1">Membrane</location>
        <topology evidence="1">Multi-pass membrane protein</topology>
    </subcellularLocation>
</comment>
<dbReference type="GO" id="GO:0016020">
    <property type="term" value="C:membrane"/>
    <property type="evidence" value="ECO:0007669"/>
    <property type="project" value="UniProtKB-SubCell"/>
</dbReference>
<dbReference type="Pfam" id="PF08551">
    <property type="entry name" value="DUF1751"/>
    <property type="match status" value="1"/>
</dbReference>
<evidence type="ECO:0000256" key="2">
    <source>
        <dbReference type="ARBA" id="ARBA00022692"/>
    </source>
</evidence>
<dbReference type="EMBL" id="KV453859">
    <property type="protein sequence ID" value="ODV84013.1"/>
    <property type="molecule type" value="Genomic_DNA"/>
</dbReference>
<evidence type="ECO:0000313" key="7">
    <source>
        <dbReference type="Proteomes" id="UP000094801"/>
    </source>
</evidence>
<protein>
    <recommendedName>
        <fullName evidence="8">DUF1751-domain-containing protein</fullName>
    </recommendedName>
</protein>
<feature type="transmembrane region" description="Helical" evidence="5">
    <location>
        <begin position="60"/>
        <end position="86"/>
    </location>
</feature>
<reference evidence="7" key="1">
    <citation type="submission" date="2016-04" db="EMBL/GenBank/DDBJ databases">
        <title>Comparative genomics of biotechnologically important yeasts.</title>
        <authorList>
            <consortium name="DOE Joint Genome Institute"/>
            <person name="Riley R."/>
            <person name="Haridas S."/>
            <person name="Wolfe K.H."/>
            <person name="Lopes M.R."/>
            <person name="Hittinger C.T."/>
            <person name="Goker M."/>
            <person name="Salamov A."/>
            <person name="Wisecaver J."/>
            <person name="Long T.M."/>
            <person name="Aerts A.L."/>
            <person name="Barry K."/>
            <person name="Choi C."/>
            <person name="Clum A."/>
            <person name="Coughlan A.Y."/>
            <person name="Deshpande S."/>
            <person name="Douglass A.P."/>
            <person name="Hanson S.J."/>
            <person name="Klenk H.-P."/>
            <person name="Labutti K."/>
            <person name="Lapidus A."/>
            <person name="Lindquist E."/>
            <person name="Lipzen A."/>
            <person name="Meier-Kolthoff J.P."/>
            <person name="Ohm R.A."/>
            <person name="Otillar R.P."/>
            <person name="Pangilinan J."/>
            <person name="Peng Y."/>
            <person name="Rokas A."/>
            <person name="Rosa C.A."/>
            <person name="Scheuner C."/>
            <person name="Sibirny A.A."/>
            <person name="Slot J.C."/>
            <person name="Stielow J.B."/>
            <person name="Sun H."/>
            <person name="Kurtzman C.P."/>
            <person name="Blackwell M."/>
            <person name="Grigoriev I.V."/>
            <person name="Jeffries T.W."/>
        </authorList>
    </citation>
    <scope>NUCLEOTIDE SEQUENCE [LARGE SCALE GENOMIC DNA]</scope>
    <source>
        <strain evidence="7">NRRL YB-2248</strain>
    </source>
</reference>
<keyword evidence="3 5" id="KW-1133">Transmembrane helix</keyword>
<dbReference type="PANTHER" id="PTHR13377:SF3">
    <property type="entry name" value="TRANSMEMBRANE PROTEIN 115"/>
    <property type="match status" value="1"/>
</dbReference>
<feature type="non-terminal residue" evidence="6">
    <location>
        <position position="290"/>
    </location>
</feature>
<dbReference type="InterPro" id="IPR013861">
    <property type="entry name" value="TMEM115/Pdh1/Rbl19"/>
</dbReference>
<accession>A0A1E4SX00</accession>
<dbReference type="SMART" id="SM01160">
    <property type="entry name" value="DUF1751"/>
    <property type="match status" value="1"/>
</dbReference>
<dbReference type="Proteomes" id="UP000094801">
    <property type="component" value="Unassembled WGS sequence"/>
</dbReference>
<evidence type="ECO:0000256" key="1">
    <source>
        <dbReference type="ARBA" id="ARBA00004141"/>
    </source>
</evidence>
<dbReference type="AlphaFoldDB" id="A0A1E4SX00"/>
<organism evidence="6 7">
    <name type="scientific">[Candida] arabinofermentans NRRL YB-2248</name>
    <dbReference type="NCBI Taxonomy" id="983967"/>
    <lineage>
        <taxon>Eukaryota</taxon>
        <taxon>Fungi</taxon>
        <taxon>Dikarya</taxon>
        <taxon>Ascomycota</taxon>
        <taxon>Saccharomycotina</taxon>
        <taxon>Pichiomycetes</taxon>
        <taxon>Pichiales</taxon>
        <taxon>Pichiaceae</taxon>
        <taxon>Ogataea</taxon>
        <taxon>Ogataea/Candida clade</taxon>
    </lineage>
</organism>
<evidence type="ECO:0000256" key="3">
    <source>
        <dbReference type="ARBA" id="ARBA00022989"/>
    </source>
</evidence>
<dbReference type="OrthoDB" id="73612at2759"/>
<dbReference type="STRING" id="983967.A0A1E4SX00"/>
<feature type="non-terminal residue" evidence="6">
    <location>
        <position position="1"/>
    </location>
</feature>
<dbReference type="GO" id="GO:0006890">
    <property type="term" value="P:retrograde vesicle-mediated transport, Golgi to endoplasmic reticulum"/>
    <property type="evidence" value="ECO:0007669"/>
    <property type="project" value="InterPro"/>
</dbReference>
<proteinExistence type="predicted"/>